<evidence type="ECO:0008006" key="3">
    <source>
        <dbReference type="Google" id="ProtNLM"/>
    </source>
</evidence>
<dbReference type="Proteomes" id="UP000094271">
    <property type="component" value="Unassembled WGS sequence"/>
</dbReference>
<accession>A0A1E3UC81</accession>
<name>A0A1E3UC81_9FIRM</name>
<dbReference type="Gene3D" id="2.60.120.1390">
    <property type="match status" value="1"/>
</dbReference>
<gene>
    <name evidence="1" type="ORF">BEI59_23440</name>
</gene>
<proteinExistence type="predicted"/>
<evidence type="ECO:0000313" key="2">
    <source>
        <dbReference type="Proteomes" id="UP000094271"/>
    </source>
</evidence>
<protein>
    <recommendedName>
        <fullName evidence="3">DUF2961 domain-containing protein</fullName>
    </recommendedName>
</protein>
<dbReference type="EMBL" id="MEHA01000021">
    <property type="protein sequence ID" value="ODR46979.1"/>
    <property type="molecule type" value="Genomic_DNA"/>
</dbReference>
<dbReference type="InterPro" id="IPR021345">
    <property type="entry name" value="DUF2961"/>
</dbReference>
<dbReference type="OrthoDB" id="2518538at2"/>
<evidence type="ECO:0000313" key="1">
    <source>
        <dbReference type="EMBL" id="ODR46979.1"/>
    </source>
</evidence>
<dbReference type="RefSeq" id="WP_069428602.1">
    <property type="nucleotide sequence ID" value="NZ_MEHA01000021.1"/>
</dbReference>
<sequence>MRNELFMGAGLAFSPVRETRQISGENPDGKKGGGCRMTEEEPLDGGCGLKVHPFISLQPGETKVLADIAGAGCIREMFFTTDHKWLSELVLRIFWDDETAASVEMPLGMFFANGFDDNHVLVNSAPIAFLPRCAMNCYWEMPFAKRARITLTHEGQEKIGCIAYRILYHKEEWDKKPLYFHAQYRRSMTTREKPVYTILDGVKGMGKYVGTYLAWNAASSGWWGEGEVKFYLDGDDFPSIADNGCEDYFGGSFGFSQLNGTACADEEVSFCTPCLGMPLALTADGRSIRKFGLYRWHLSDYIGFLKDIRVTVDTLGWWRKKGYRPLPEEISSMACWYQQEPHETFPVLPAVEERWDR</sequence>
<comment type="caution">
    <text evidence="1">The sequence shown here is derived from an EMBL/GenBank/DDBJ whole genome shotgun (WGS) entry which is preliminary data.</text>
</comment>
<dbReference type="AlphaFoldDB" id="A0A1E3UC81"/>
<organism evidence="1 2">
    <name type="scientific">Eisenbergiella tayi</name>
    <dbReference type="NCBI Taxonomy" id="1432052"/>
    <lineage>
        <taxon>Bacteria</taxon>
        <taxon>Bacillati</taxon>
        <taxon>Bacillota</taxon>
        <taxon>Clostridia</taxon>
        <taxon>Lachnospirales</taxon>
        <taxon>Lachnospiraceae</taxon>
        <taxon>Eisenbergiella</taxon>
    </lineage>
</organism>
<reference evidence="1 2" key="1">
    <citation type="submission" date="2016-08" db="EMBL/GenBank/DDBJ databases">
        <authorList>
            <person name="Seilhamer J.J."/>
        </authorList>
    </citation>
    <scope>NUCLEOTIDE SEQUENCE [LARGE SCALE GENOMIC DNA]</scope>
    <source>
        <strain evidence="1 2">NML150140-1</strain>
    </source>
</reference>
<dbReference type="Pfam" id="PF11175">
    <property type="entry name" value="DUF2961"/>
    <property type="match status" value="1"/>
</dbReference>